<reference evidence="2" key="1">
    <citation type="submission" date="2021-01" db="EMBL/GenBank/DDBJ databases">
        <title>Phytophthora aleatoria, a newly-described species from Pinus radiata is distinct from Phytophthora cactorum isolates based on comparative genomics.</title>
        <authorList>
            <person name="Mcdougal R."/>
            <person name="Panda P."/>
            <person name="Williams N."/>
            <person name="Studholme D.J."/>
        </authorList>
    </citation>
    <scope>NUCLEOTIDE SEQUENCE</scope>
    <source>
        <strain evidence="2">NZFS 4037</strain>
    </source>
</reference>
<feature type="region of interest" description="Disordered" evidence="1">
    <location>
        <begin position="291"/>
        <end position="330"/>
    </location>
</feature>
<dbReference type="Proteomes" id="UP000709295">
    <property type="component" value="Unassembled WGS sequence"/>
</dbReference>
<organism evidence="2 3">
    <name type="scientific">Phytophthora aleatoria</name>
    <dbReference type="NCBI Taxonomy" id="2496075"/>
    <lineage>
        <taxon>Eukaryota</taxon>
        <taxon>Sar</taxon>
        <taxon>Stramenopiles</taxon>
        <taxon>Oomycota</taxon>
        <taxon>Peronosporomycetes</taxon>
        <taxon>Peronosporales</taxon>
        <taxon>Peronosporaceae</taxon>
        <taxon>Phytophthora</taxon>
    </lineage>
</organism>
<dbReference type="AlphaFoldDB" id="A0A8J5M117"/>
<evidence type="ECO:0000256" key="1">
    <source>
        <dbReference type="SAM" id="MobiDB-lite"/>
    </source>
</evidence>
<feature type="region of interest" description="Disordered" evidence="1">
    <location>
        <begin position="227"/>
        <end position="248"/>
    </location>
</feature>
<gene>
    <name evidence="2" type="ORF">JG688_00017839</name>
</gene>
<feature type="compositionally biased region" description="Low complexity" evidence="1">
    <location>
        <begin position="305"/>
        <end position="317"/>
    </location>
</feature>
<evidence type="ECO:0000313" key="3">
    <source>
        <dbReference type="Proteomes" id="UP000709295"/>
    </source>
</evidence>
<evidence type="ECO:0000313" key="2">
    <source>
        <dbReference type="EMBL" id="KAG6942970.1"/>
    </source>
</evidence>
<feature type="compositionally biased region" description="Basic and acidic residues" evidence="1">
    <location>
        <begin position="161"/>
        <end position="171"/>
    </location>
</feature>
<keyword evidence="3" id="KW-1185">Reference proteome</keyword>
<comment type="caution">
    <text evidence="2">The sequence shown here is derived from an EMBL/GenBank/DDBJ whole genome shotgun (WGS) entry which is preliminary data.</text>
</comment>
<feature type="region of interest" description="Disordered" evidence="1">
    <location>
        <begin position="146"/>
        <end position="171"/>
    </location>
</feature>
<proteinExistence type="predicted"/>
<sequence length="330" mass="36786">MASSDLSSKYLNSVHPVERRASIHNPFDRPRAMDRRVAYIGEGLIDPNGLNSLDNLGDIDIDHNSPQRRREVLDDLAIDVGEKYLDDIYKEDGDGADTGEAAEQVRHHLAASSINDHEVRHKERVRTKKELAWLKVRQLLIEEEEKASTHKRRHAKSVSRSVERSAVRSEASDGKSYNTVKLLYSMASYAPQPPQLFSIDSSRSRPEVEELPPQTFASKLAQFLGAGSVSDNESTSSKSSRSLSGYSGNTPTRWQLLATLEQVTKTCQRMELSDATMARVSERLNSINQIVREDVSSHQSRSRRLSSTQASNDSSDSLDTYSVVDIPSSA</sequence>
<accession>A0A8J5M117</accession>
<name>A0A8J5M117_9STRA</name>
<protein>
    <submittedName>
        <fullName evidence="2">Uncharacterized protein</fullName>
    </submittedName>
</protein>
<dbReference type="EMBL" id="JAENGY010002883">
    <property type="protein sequence ID" value="KAG6942970.1"/>
    <property type="molecule type" value="Genomic_DNA"/>
</dbReference>
<feature type="compositionally biased region" description="Low complexity" evidence="1">
    <location>
        <begin position="228"/>
        <end position="247"/>
    </location>
</feature>